<name>A0ABW0N8I1_9BURK</name>
<proteinExistence type="predicted"/>
<sequence length="110" mass="11549">MNIQRAPADHGGPSAWPLHPVAAPVAVFQPAPDPAGQAFEAWRAADLAAAQAEALVAERFGRYLRNAGPAPEDELVDAAKRLRHMALLLMVGAFGSMAPGLPPRVRPTAP</sequence>
<evidence type="ECO:0000313" key="1">
    <source>
        <dbReference type="EMBL" id="MFC5496934.1"/>
    </source>
</evidence>
<comment type="caution">
    <text evidence="1">The sequence shown here is derived from an EMBL/GenBank/DDBJ whole genome shotgun (WGS) entry which is preliminary data.</text>
</comment>
<keyword evidence="2" id="KW-1185">Reference proteome</keyword>
<protein>
    <submittedName>
        <fullName evidence="1">Uncharacterized protein</fullName>
    </submittedName>
</protein>
<dbReference type="Proteomes" id="UP001596037">
    <property type="component" value="Unassembled WGS sequence"/>
</dbReference>
<accession>A0ABW0N8I1</accession>
<dbReference type="RefSeq" id="WP_376848966.1">
    <property type="nucleotide sequence ID" value="NZ_JBHSMF010000003.1"/>
</dbReference>
<organism evidence="1 2">
    <name type="scientific">Caenimonas terrae</name>
    <dbReference type="NCBI Taxonomy" id="696074"/>
    <lineage>
        <taxon>Bacteria</taxon>
        <taxon>Pseudomonadati</taxon>
        <taxon>Pseudomonadota</taxon>
        <taxon>Betaproteobacteria</taxon>
        <taxon>Burkholderiales</taxon>
        <taxon>Comamonadaceae</taxon>
        <taxon>Caenimonas</taxon>
    </lineage>
</organism>
<reference evidence="2" key="1">
    <citation type="journal article" date="2019" name="Int. J. Syst. Evol. Microbiol.">
        <title>The Global Catalogue of Microorganisms (GCM) 10K type strain sequencing project: providing services to taxonomists for standard genome sequencing and annotation.</title>
        <authorList>
            <consortium name="The Broad Institute Genomics Platform"/>
            <consortium name="The Broad Institute Genome Sequencing Center for Infectious Disease"/>
            <person name="Wu L."/>
            <person name="Ma J."/>
        </authorList>
    </citation>
    <scope>NUCLEOTIDE SEQUENCE [LARGE SCALE GENOMIC DNA]</scope>
    <source>
        <strain evidence="2">CCUG 57401</strain>
    </source>
</reference>
<dbReference type="EMBL" id="JBHSMF010000003">
    <property type="protein sequence ID" value="MFC5496934.1"/>
    <property type="molecule type" value="Genomic_DNA"/>
</dbReference>
<evidence type="ECO:0000313" key="2">
    <source>
        <dbReference type="Proteomes" id="UP001596037"/>
    </source>
</evidence>
<gene>
    <name evidence="1" type="ORF">ACFPOE_05245</name>
</gene>